<organism evidence="1 2">
    <name type="scientific">Melipona quadrifasciata</name>
    <dbReference type="NCBI Taxonomy" id="166423"/>
    <lineage>
        <taxon>Eukaryota</taxon>
        <taxon>Metazoa</taxon>
        <taxon>Ecdysozoa</taxon>
        <taxon>Arthropoda</taxon>
        <taxon>Hexapoda</taxon>
        <taxon>Insecta</taxon>
        <taxon>Pterygota</taxon>
        <taxon>Neoptera</taxon>
        <taxon>Endopterygota</taxon>
        <taxon>Hymenoptera</taxon>
        <taxon>Apocrita</taxon>
        <taxon>Aculeata</taxon>
        <taxon>Apoidea</taxon>
        <taxon>Anthophila</taxon>
        <taxon>Apidae</taxon>
        <taxon>Melipona</taxon>
    </lineage>
</organism>
<dbReference type="Proteomes" id="UP000053105">
    <property type="component" value="Unassembled WGS sequence"/>
</dbReference>
<gene>
    <name evidence="1" type="ORF">WN51_13486</name>
</gene>
<reference evidence="1 2" key="1">
    <citation type="submission" date="2015-07" db="EMBL/GenBank/DDBJ databases">
        <title>The genome of Melipona quadrifasciata.</title>
        <authorList>
            <person name="Pan H."/>
            <person name="Kapheim K."/>
        </authorList>
    </citation>
    <scope>NUCLEOTIDE SEQUENCE [LARGE SCALE GENOMIC DNA]</scope>
    <source>
        <strain evidence="1">0111107301</strain>
        <tissue evidence="1">Whole body</tissue>
    </source>
</reference>
<dbReference type="AlphaFoldDB" id="A0A0M9A0K7"/>
<dbReference type="EMBL" id="KQ435776">
    <property type="protein sequence ID" value="KOX74925.1"/>
    <property type="molecule type" value="Genomic_DNA"/>
</dbReference>
<protein>
    <submittedName>
        <fullName evidence="1">Uncharacterized protein</fullName>
    </submittedName>
</protein>
<proteinExistence type="predicted"/>
<evidence type="ECO:0000313" key="2">
    <source>
        <dbReference type="Proteomes" id="UP000053105"/>
    </source>
</evidence>
<sequence length="67" mass="7955">MFIKFEKTTLLMEEIFERHLSPLRGFLLTKPPRWPMFCLINSLCLLRSSSPTLSTILLERIRFVTLK</sequence>
<accession>A0A0M9A0K7</accession>
<keyword evidence="2" id="KW-1185">Reference proteome</keyword>
<evidence type="ECO:0000313" key="1">
    <source>
        <dbReference type="EMBL" id="KOX74925.1"/>
    </source>
</evidence>
<name>A0A0M9A0K7_9HYME</name>